<feature type="transmembrane region" description="Helical" evidence="1">
    <location>
        <begin position="332"/>
        <end position="351"/>
    </location>
</feature>
<feature type="transmembrane region" description="Helical" evidence="1">
    <location>
        <begin position="387"/>
        <end position="410"/>
    </location>
</feature>
<protein>
    <submittedName>
        <fullName evidence="2">Oidioi.mRNA.OKI2018_I69.PAR.g9193.t1.cds</fullName>
    </submittedName>
</protein>
<dbReference type="InterPro" id="IPR039099">
    <property type="entry name" value="Pannexin"/>
</dbReference>
<feature type="transmembrane region" description="Helical" evidence="1">
    <location>
        <begin position="36"/>
        <end position="60"/>
    </location>
</feature>
<dbReference type="EMBL" id="OU015568">
    <property type="protein sequence ID" value="CAG5079194.1"/>
    <property type="molecule type" value="Genomic_DNA"/>
</dbReference>
<dbReference type="Proteomes" id="UP001158576">
    <property type="component" value="Chromosome PAR"/>
</dbReference>
<proteinExistence type="predicted"/>
<keyword evidence="3" id="KW-1185">Reference proteome</keyword>
<reference evidence="2 3" key="1">
    <citation type="submission" date="2021-04" db="EMBL/GenBank/DDBJ databases">
        <authorList>
            <person name="Bliznina A."/>
        </authorList>
    </citation>
    <scope>NUCLEOTIDE SEQUENCE [LARGE SCALE GENOMIC DNA]</scope>
</reference>
<evidence type="ECO:0000313" key="2">
    <source>
        <dbReference type="EMBL" id="CAG5079194.1"/>
    </source>
</evidence>
<keyword evidence="1" id="KW-0472">Membrane</keyword>
<evidence type="ECO:0000313" key="3">
    <source>
        <dbReference type="Proteomes" id="UP001158576"/>
    </source>
</evidence>
<keyword evidence="1" id="KW-1133">Transmembrane helix</keyword>
<feature type="transmembrane region" description="Helical" evidence="1">
    <location>
        <begin position="124"/>
        <end position="143"/>
    </location>
</feature>
<organism evidence="2 3">
    <name type="scientific">Oikopleura dioica</name>
    <name type="common">Tunicate</name>
    <dbReference type="NCBI Taxonomy" id="34765"/>
    <lineage>
        <taxon>Eukaryota</taxon>
        <taxon>Metazoa</taxon>
        <taxon>Chordata</taxon>
        <taxon>Tunicata</taxon>
        <taxon>Appendicularia</taxon>
        <taxon>Copelata</taxon>
        <taxon>Oikopleuridae</taxon>
        <taxon>Oikopleura</taxon>
    </lineage>
</organism>
<gene>
    <name evidence="2" type="ORF">OKIOD_LOCUS751</name>
</gene>
<keyword evidence="1" id="KW-0812">Transmembrane</keyword>
<evidence type="ECO:0000256" key="1">
    <source>
        <dbReference type="SAM" id="Phobius"/>
    </source>
</evidence>
<accession>A0ABN7RJB7</accession>
<name>A0ABN7RJB7_OIKDI</name>
<sequence>MSIPAFAAAAAYKATETLQQKKSHVTLNPVFKNDRFITTLLTVAPVMALSVLLVIAPAGFTPEILTCSLRTKKVNETGSTCDTFHVADHNFINNYCFSRMAHYEVDEFGNVDLESKTTLRFLKLFPYILLALTTLGAWTGICWEITSIKRIGQAEYLMDGIEEATGELIAGLKAVSNILNKPKKKILQEQNLEKKSIYGSMMSINKAGPEQKQAMRHNRQARASVRQRIASNLTRETSKCQEKPNALEKIDIRIEDEVISLKGDSPQKPPLGTLAIKEVTKNLSSSIYESLEEHWKKNDTRAKFMELEDLMEARAGSSDFLTTIYLNRVNCLIVNIVAGGVLFHWFVYRIFDLNSFNCLLPEYYHYQTSNGEFWQTTRCYFKPLGSWLLVSFLTFTLYCFTFLLQIYFWYISVNKWKKAYTLIQYLPITCAMAEDSLSDLHVLMAKISENDGARKTLSMCDKVLSALNKSEHEKFLLVLLEVIVWGETDEKVDGLVSKILRAK</sequence>
<dbReference type="PANTHER" id="PTHR15759:SF6">
    <property type="entry name" value="INNEXIN"/>
    <property type="match status" value="1"/>
</dbReference>
<dbReference type="PANTHER" id="PTHR15759">
    <property type="entry name" value="PANNEXIN"/>
    <property type="match status" value="1"/>
</dbReference>